<dbReference type="InterPro" id="IPR055372">
    <property type="entry name" value="CBM96"/>
</dbReference>
<evidence type="ECO:0000256" key="4">
    <source>
        <dbReference type="SAM" id="MobiDB-lite"/>
    </source>
</evidence>
<proteinExistence type="predicted"/>
<dbReference type="NCBIfam" id="TIGR03696">
    <property type="entry name" value="Rhs_assc_core"/>
    <property type="match status" value="1"/>
</dbReference>
<feature type="compositionally biased region" description="Basic and acidic residues" evidence="4">
    <location>
        <begin position="145"/>
        <end position="159"/>
    </location>
</feature>
<dbReference type="NCBIfam" id="NF033679">
    <property type="entry name" value="DNRLRE_dom"/>
    <property type="match status" value="1"/>
</dbReference>
<feature type="region of interest" description="Disordered" evidence="4">
    <location>
        <begin position="115"/>
        <end position="180"/>
    </location>
</feature>
<organism evidence="7 8">
    <name type="scientific">Candidatus Scatavimonas merdigallinarum</name>
    <dbReference type="NCBI Taxonomy" id="2840914"/>
    <lineage>
        <taxon>Bacteria</taxon>
        <taxon>Bacillati</taxon>
        <taxon>Bacillota</taxon>
        <taxon>Clostridia</taxon>
        <taxon>Eubacteriales</taxon>
        <taxon>Oscillospiraceae</taxon>
        <taxon>Oscillospiraceae incertae sedis</taxon>
        <taxon>Candidatus Scatavimonas</taxon>
    </lineage>
</organism>
<dbReference type="InterPro" id="IPR008979">
    <property type="entry name" value="Galactose-bd-like_sf"/>
</dbReference>
<dbReference type="PANTHER" id="PTHR32305:SF17">
    <property type="entry name" value="TRNA NUCLEASE WAPA"/>
    <property type="match status" value="1"/>
</dbReference>
<evidence type="ECO:0000256" key="5">
    <source>
        <dbReference type="SAM" id="SignalP"/>
    </source>
</evidence>
<comment type="subcellular location">
    <subcellularLocation>
        <location evidence="1">Secreted</location>
    </subcellularLocation>
</comment>
<evidence type="ECO:0000256" key="2">
    <source>
        <dbReference type="ARBA" id="ARBA00022525"/>
    </source>
</evidence>
<evidence type="ECO:0000313" key="8">
    <source>
        <dbReference type="Proteomes" id="UP000886787"/>
    </source>
</evidence>
<feature type="chain" id="PRO_5038920263" evidence="5">
    <location>
        <begin position="30"/>
        <end position="2019"/>
    </location>
</feature>
<dbReference type="Gene3D" id="2.60.120.260">
    <property type="entry name" value="Galactose-binding domain-like"/>
    <property type="match status" value="2"/>
</dbReference>
<protein>
    <submittedName>
        <fullName evidence="7">DNRLRE domain-containing protein</fullName>
    </submittedName>
</protein>
<feature type="non-terminal residue" evidence="7">
    <location>
        <position position="2019"/>
    </location>
</feature>
<dbReference type="PANTHER" id="PTHR32305">
    <property type="match status" value="1"/>
</dbReference>
<evidence type="ECO:0000259" key="6">
    <source>
        <dbReference type="Pfam" id="PF24517"/>
    </source>
</evidence>
<feature type="compositionally biased region" description="Polar residues" evidence="4">
    <location>
        <begin position="124"/>
        <end position="142"/>
    </location>
</feature>
<dbReference type="Proteomes" id="UP000886787">
    <property type="component" value="Unassembled WGS sequence"/>
</dbReference>
<dbReference type="InterPro" id="IPR022385">
    <property type="entry name" value="Rhs_assc_core"/>
</dbReference>
<dbReference type="Gene3D" id="2.180.10.10">
    <property type="entry name" value="RHS repeat-associated core"/>
    <property type="match status" value="1"/>
</dbReference>
<dbReference type="GO" id="GO:0005576">
    <property type="term" value="C:extracellular region"/>
    <property type="evidence" value="ECO:0007669"/>
    <property type="project" value="UniProtKB-SubCell"/>
</dbReference>
<reference evidence="7" key="1">
    <citation type="submission" date="2020-10" db="EMBL/GenBank/DDBJ databases">
        <authorList>
            <person name="Gilroy R."/>
        </authorList>
    </citation>
    <scope>NUCLEOTIDE SEQUENCE</scope>
    <source>
        <strain evidence="7">ChiSjej1B19-3389</strain>
    </source>
</reference>
<dbReference type="EMBL" id="DVFW01000047">
    <property type="protein sequence ID" value="HIQ81355.1"/>
    <property type="molecule type" value="Genomic_DNA"/>
</dbReference>
<accession>A0A9D0ZJ62</accession>
<comment type="caution">
    <text evidence="7">The sequence shown here is derived from an EMBL/GenBank/DDBJ whole genome shotgun (WGS) entry which is preliminary data.</text>
</comment>
<dbReference type="Pfam" id="PF05593">
    <property type="entry name" value="RHS_repeat"/>
    <property type="match status" value="1"/>
</dbReference>
<dbReference type="NCBIfam" id="TIGR01643">
    <property type="entry name" value="YD_repeat_2x"/>
    <property type="match status" value="1"/>
</dbReference>
<evidence type="ECO:0000313" key="7">
    <source>
        <dbReference type="EMBL" id="HIQ81355.1"/>
    </source>
</evidence>
<dbReference type="InterPro" id="IPR031325">
    <property type="entry name" value="RHS_repeat"/>
</dbReference>
<name>A0A9D0ZJ62_9FIRM</name>
<gene>
    <name evidence="7" type="ORF">IAD32_08770</name>
</gene>
<evidence type="ECO:0000256" key="1">
    <source>
        <dbReference type="ARBA" id="ARBA00004613"/>
    </source>
</evidence>
<dbReference type="InterPro" id="IPR050708">
    <property type="entry name" value="T6SS_VgrG/RHS"/>
</dbReference>
<feature type="compositionally biased region" description="Polar residues" evidence="4">
    <location>
        <begin position="160"/>
        <end position="179"/>
    </location>
</feature>
<dbReference type="InterPro" id="IPR006530">
    <property type="entry name" value="YD"/>
</dbReference>
<evidence type="ECO:0000256" key="3">
    <source>
        <dbReference type="ARBA" id="ARBA00022729"/>
    </source>
</evidence>
<sequence length="2019" mass="225578">MKKRNILRTSIVFVLVALFVFLLPAQVVAQTADEAQTSADGQVIQTENGRNGTVAQQEEKPAKILAEINGKRGRFTKHFRLDNGSFMAVQYEYPVHYQDAEGNWVEYDNTLQEKQAENTRKEATQTQPNRESVSQQTASEGTFYTDKKAPSAENERTTENTDGVLQKENNTTPQEQTQAAPDAILSTHEEANGTEYAPKRSNLDIRLSDKAKKNNMVQIQSDGYQVSWGYTGINKSRIDFVENNQMLSGNEKFTVRKNLVSQAFYKDVYPNVDMQYFVTPAGVKENIILKDKSAQTEFFVEYKLTGLTAVQKNIYSIELQNKQGEPVYEIAAPFMRDANGEISTQLTLTIKEQKNNRLKLLLSGDQTWLQAEGRCFPVTVDPTFITSQSWGAVECTYINQNEPNTAYGYGSSSGYTGTVYAGTLGGNKTYRSFIKIKNLPDLNKGDVVVDAKINLHVYQNSFYDTMYIGAYQVKENWTQSTLTWNNRPNFYANVVDYDTFVEDDPDVWHKWNVTTSVKKWYNGEENYGIMLKPLDEANNYQCASFYSANYPASSVPRPVFEITYRNNKGLEDYWTYTSFEAGTAGTVYINDYTGNLVFIHGDMSTPGGRMPVNVQHVFNNYMANEKFSKIAPYVGVGWRMNIQQTLLPSSQFGLTGDAAATYPYVYTDGDGTDHYFYKKTENGKTKYYDEDGLKLELTIQSSSTNEKYKITDEDDNTLVFNANGNLVKMLDANGNAIALTLSADKKSILSVKDGAGKPIAFAKQSYSYITQMTDPAGRIKKYTYTGNRLTKIKNPDGTEIHFTYDSDGSITSITDIDGYKVSFTYTSNTRGKQVASVQEYGTDGTAGQKITFDRSRYNTTLVKSAGVDGVFGNTDDLTTTYQFDQYGRTTSVKSKTGNRDLGAAGCTYTSGTVNANASNLSQINRVSADHAVGSNAVNLLKNHNFESAVNWSNAEWIGDNTYTMAYTTAQRYLGRQSLKLNVTQYTGDSRARAYQDLASTELEPGVKYTVSGYIKTKDVASAAENYGALIGVTSFNSDNTTTDFLSEHIKGTTDASINNGWRRVSLTFTVPENSSKSRIQLALRAATGTAYFDAVQVEQYNVPNTYNMLENASFEKYTGNLPTGWAGNALTVANDADFKDATQYRHGAYSFRIRGDAEANKELYQSVPVSGSENDTYIVSGWARANAVPENNDNTRRFKISIQVKYTDGTSVWKLPAEFNRSISDWQFASAAFNLSDETSANKTPSAVVIYLRYHQQANTAYFDNIQLIKDVAQSYTYNEDGELVTVEQNADRKSNMEYSNADLTKYIDAKGYDYQYTYDGKHNMTRAVSQNKVSYNYTYNAQGNPTALAVKTQGGSAAIKASVAYTSNGAFVNQATDQDGNAVTYHYNQNTGTLSSATDSSGTVTYSYNADNNLLTGVSKELEEEGYTASNTYAYTAETSRNLEKITHNGTEYNIEYDAYNNKTASRVGGRLLARNSYHANNGLLSSVTYGTGRYVTYAYDAFGNIATQNSSGKEYNSYSDRTGAVIRHEDSLNGLLYDSEYDTTGRLVRQSAQDTGKAQTSDRSVYALEYGYDLNNNVTKLINITPHMKAENTYEYEKDNLPRKHTIDGGKNITYTYDGLNRLTKTTLNTTEPLEISYVYELSDRNEEGEDYYRTTKVRTESIGAATYRYSYDDMGNITKQEELVNGVYVIKYTYQYDSLNQLVYEKDHTENVQHTYAYDEGGNLDYEIITQLSPSGIGIGAETINYGYGDNSWKDKMTSYDGQSITYDAIGNPLNYRDGMSMTWENGRQLQSLTQGGTTISYTYDAGGVRMSKTVNGEKWTYQYAGGKLLHESRGEKEFAYFYDANGFLSAIKYKLTPTGTEKTYYAAHNWRGDVTGLYNASGKLVASYEYDSWGNVTSIKGLSGSEVTSETHIGNLNKIRYRGYYQDTETGLYYLMTRYYDPVTHRFLNADRYFQTGTGVLDTNMSAYCANNPVNFLDNTGQWAVSLGLGPSASLIWGISYQRAIAIDGEGNIAF</sequence>
<dbReference type="SUPFAM" id="SSF49785">
    <property type="entry name" value="Galactose-binding domain-like"/>
    <property type="match status" value="1"/>
</dbReference>
<feature type="domain" description="Carbohydrate-binding module family 96" evidence="6">
    <location>
        <begin position="394"/>
        <end position="547"/>
    </location>
</feature>
<keyword evidence="3 5" id="KW-0732">Signal</keyword>
<keyword evidence="2" id="KW-0964">Secreted</keyword>
<dbReference type="SUPFAM" id="SSF63825">
    <property type="entry name" value="YWTD domain"/>
    <property type="match status" value="1"/>
</dbReference>
<dbReference type="Pfam" id="PF24517">
    <property type="entry name" value="CBM96"/>
    <property type="match status" value="1"/>
</dbReference>
<reference evidence="7" key="2">
    <citation type="journal article" date="2021" name="PeerJ">
        <title>Extensive microbial diversity within the chicken gut microbiome revealed by metagenomics and culture.</title>
        <authorList>
            <person name="Gilroy R."/>
            <person name="Ravi A."/>
            <person name="Getino M."/>
            <person name="Pursley I."/>
            <person name="Horton D.L."/>
            <person name="Alikhan N.F."/>
            <person name="Baker D."/>
            <person name="Gharbi K."/>
            <person name="Hall N."/>
            <person name="Watson M."/>
            <person name="Adriaenssens E.M."/>
            <person name="Foster-Nyarko E."/>
            <person name="Jarju S."/>
            <person name="Secka A."/>
            <person name="Antonio M."/>
            <person name="Oren A."/>
            <person name="Chaudhuri R.R."/>
            <person name="La Ragione R."/>
            <person name="Hildebrand F."/>
            <person name="Pallen M.J."/>
        </authorList>
    </citation>
    <scope>NUCLEOTIDE SEQUENCE</scope>
    <source>
        <strain evidence="7">ChiSjej1B19-3389</strain>
    </source>
</reference>
<feature type="signal peptide" evidence="5">
    <location>
        <begin position="1"/>
        <end position="29"/>
    </location>
</feature>